<proteinExistence type="predicted"/>
<dbReference type="AlphaFoldDB" id="A0A9X4EWU3"/>
<keyword evidence="1" id="KW-0732">Signal</keyword>
<accession>A0A9X4EWU3</accession>
<protein>
    <submittedName>
        <fullName evidence="2">Uncharacterized protein</fullName>
    </submittedName>
</protein>
<comment type="caution">
    <text evidence="2">The sequence shown here is derived from an EMBL/GenBank/DDBJ whole genome shotgun (WGS) entry which is preliminary data.</text>
</comment>
<feature type="chain" id="PRO_5040944772" evidence="1">
    <location>
        <begin position="24"/>
        <end position="174"/>
    </location>
</feature>
<sequence>MYKKAYSLSLVGLASVLSFSAQANNFSYNFFEVRTAVNPESSGVEFSTLLTENTHIIARYDSRFDGDWDAAGGIGFNGPINQFADVFGQLLVHHIKQTDEKGGDSGTQMEFNIGSRIWLSNQLEANVKLGKNDERSVFGAGIRFHSTEQLSLSAETKNNGVYGPQITMSVRFQF</sequence>
<organism evidence="2 3">
    <name type="scientific">Vibrio aestuarianus</name>
    <dbReference type="NCBI Taxonomy" id="28171"/>
    <lineage>
        <taxon>Bacteria</taxon>
        <taxon>Pseudomonadati</taxon>
        <taxon>Pseudomonadota</taxon>
        <taxon>Gammaproteobacteria</taxon>
        <taxon>Vibrionales</taxon>
        <taxon>Vibrionaceae</taxon>
        <taxon>Vibrio</taxon>
    </lineage>
</organism>
<dbReference type="RefSeq" id="WP_274683740.1">
    <property type="nucleotide sequence ID" value="NZ_JAKNBA010000039.1"/>
</dbReference>
<dbReference type="EMBL" id="JAKNBA010000039">
    <property type="protein sequence ID" value="MDE1243766.1"/>
    <property type="molecule type" value="Genomic_DNA"/>
</dbReference>
<name>A0A9X4EWU3_9VIBR</name>
<feature type="signal peptide" evidence="1">
    <location>
        <begin position="1"/>
        <end position="23"/>
    </location>
</feature>
<dbReference type="Proteomes" id="UP001140979">
    <property type="component" value="Unassembled WGS sequence"/>
</dbReference>
<evidence type="ECO:0000313" key="2">
    <source>
        <dbReference type="EMBL" id="MDE1243766.1"/>
    </source>
</evidence>
<evidence type="ECO:0000256" key="1">
    <source>
        <dbReference type="SAM" id="SignalP"/>
    </source>
</evidence>
<reference evidence="2" key="1">
    <citation type="submission" date="2022-02" db="EMBL/GenBank/DDBJ databases">
        <title>Emergence and expansion in Europe of a Vibrio aestuarianus clonal complex pathogenic for oysters.</title>
        <authorList>
            <person name="Mesnil A."/>
            <person name="Travers M.-A."/>
        </authorList>
    </citation>
    <scope>NUCLEOTIDE SEQUENCE</scope>
    <source>
        <strain evidence="2">19_064_11T1</strain>
    </source>
</reference>
<evidence type="ECO:0000313" key="3">
    <source>
        <dbReference type="Proteomes" id="UP001140979"/>
    </source>
</evidence>
<gene>
    <name evidence="2" type="ORF">L9W94_16745</name>
</gene>